<feature type="compositionally biased region" description="Polar residues" evidence="5">
    <location>
        <begin position="1121"/>
        <end position="1133"/>
    </location>
</feature>
<dbReference type="SMART" id="SM00049">
    <property type="entry name" value="DEP"/>
    <property type="match status" value="1"/>
</dbReference>
<keyword evidence="8" id="KW-1185">Reference proteome</keyword>
<evidence type="ECO:0000256" key="1">
    <source>
        <dbReference type="ARBA" id="ARBA00004148"/>
    </source>
</evidence>
<name>A0A0F4G574_9PEZI</name>
<dbReference type="InterPro" id="IPR000591">
    <property type="entry name" value="DEP_dom"/>
</dbReference>
<feature type="region of interest" description="Disordered" evidence="5">
    <location>
        <begin position="1107"/>
        <end position="1135"/>
    </location>
</feature>
<proteinExistence type="inferred from homology"/>
<dbReference type="GO" id="GO:0005774">
    <property type="term" value="C:vacuolar membrane"/>
    <property type="evidence" value="ECO:0007669"/>
    <property type="project" value="UniProtKB-SubCell"/>
</dbReference>
<evidence type="ECO:0000259" key="6">
    <source>
        <dbReference type="PROSITE" id="PS50186"/>
    </source>
</evidence>
<dbReference type="PANTHER" id="PTHR13179">
    <property type="entry name" value="DEP DOMAIN CONTAINING PROTEIN 5"/>
    <property type="match status" value="1"/>
</dbReference>
<dbReference type="Pfam" id="PF00610">
    <property type="entry name" value="DEP"/>
    <property type="match status" value="1"/>
</dbReference>
<dbReference type="GO" id="GO:0010508">
    <property type="term" value="P:positive regulation of autophagy"/>
    <property type="evidence" value="ECO:0007669"/>
    <property type="project" value="TreeGrafter"/>
</dbReference>
<dbReference type="GO" id="GO:0035556">
    <property type="term" value="P:intracellular signal transduction"/>
    <property type="evidence" value="ECO:0007669"/>
    <property type="project" value="InterPro"/>
</dbReference>
<comment type="caution">
    <text evidence="7">The sequence shown here is derived from an EMBL/GenBank/DDBJ whole genome shotgun (WGS) entry which is preliminary data.</text>
</comment>
<dbReference type="EMBL" id="LAFY01005797">
    <property type="protein sequence ID" value="KJX92521.1"/>
    <property type="molecule type" value="Genomic_DNA"/>
</dbReference>
<evidence type="ECO:0000313" key="8">
    <source>
        <dbReference type="Proteomes" id="UP000033647"/>
    </source>
</evidence>
<dbReference type="InterPro" id="IPR036388">
    <property type="entry name" value="WH-like_DNA-bd_sf"/>
</dbReference>
<dbReference type="STRING" id="1047168.A0A0F4G574"/>
<evidence type="ECO:0000256" key="2">
    <source>
        <dbReference type="ARBA" id="ARBA00005643"/>
    </source>
</evidence>
<dbReference type="PROSITE" id="PS50186">
    <property type="entry name" value="DEP"/>
    <property type="match status" value="1"/>
</dbReference>
<dbReference type="Gene3D" id="1.10.10.10">
    <property type="entry name" value="Winged helix-like DNA-binding domain superfamily/Winged helix DNA-binding domain"/>
    <property type="match status" value="1"/>
</dbReference>
<dbReference type="OrthoDB" id="39497at2759"/>
<evidence type="ECO:0000256" key="3">
    <source>
        <dbReference type="ARBA" id="ARBA00018529"/>
    </source>
</evidence>
<organism evidence="7 8">
    <name type="scientific">Zymoseptoria brevis</name>
    <dbReference type="NCBI Taxonomy" id="1047168"/>
    <lineage>
        <taxon>Eukaryota</taxon>
        <taxon>Fungi</taxon>
        <taxon>Dikarya</taxon>
        <taxon>Ascomycota</taxon>
        <taxon>Pezizomycotina</taxon>
        <taxon>Dothideomycetes</taxon>
        <taxon>Dothideomycetidae</taxon>
        <taxon>Mycosphaerellales</taxon>
        <taxon>Mycosphaerellaceae</taxon>
        <taxon>Zymoseptoria</taxon>
    </lineage>
</organism>
<comment type="subcellular location">
    <subcellularLocation>
        <location evidence="1">Vacuole membrane</location>
        <topology evidence="1">Peripheral membrane protein</topology>
    </subcellularLocation>
</comment>
<dbReference type="PANTHER" id="PTHR13179:SF8">
    <property type="entry name" value="GATOR COMPLEX PROTEIN DEPDC5"/>
    <property type="match status" value="1"/>
</dbReference>
<comment type="similarity">
    <text evidence="2">Belongs to the IML1 family.</text>
</comment>
<evidence type="ECO:0000256" key="5">
    <source>
        <dbReference type="SAM" id="MobiDB-lite"/>
    </source>
</evidence>
<dbReference type="GO" id="GO:1904262">
    <property type="term" value="P:negative regulation of TORC1 signaling"/>
    <property type="evidence" value="ECO:0007669"/>
    <property type="project" value="TreeGrafter"/>
</dbReference>
<evidence type="ECO:0000313" key="7">
    <source>
        <dbReference type="EMBL" id="KJX92521.1"/>
    </source>
</evidence>
<dbReference type="InterPro" id="IPR027244">
    <property type="entry name" value="IML1"/>
</dbReference>
<dbReference type="Pfam" id="PF12257">
    <property type="entry name" value="IML1"/>
    <property type="match status" value="1"/>
</dbReference>
<reference evidence="7 8" key="1">
    <citation type="submission" date="2015-03" db="EMBL/GenBank/DDBJ databases">
        <title>RNA-seq based gene annotation and comparative genomics of four Zymoseptoria species reveal species-specific pathogenicity related genes and transposable element activity.</title>
        <authorList>
            <person name="Grandaubert J."/>
            <person name="Bhattacharyya A."/>
            <person name="Stukenbrock E.H."/>
        </authorList>
    </citation>
    <scope>NUCLEOTIDE SEQUENCE [LARGE SCALE GENOMIC DNA]</scope>
    <source>
        <strain evidence="7 8">Zb18110</strain>
    </source>
</reference>
<accession>A0A0F4G574</accession>
<sequence length="1430" mass="158552">MASDGTEKSCTVVLHDDRVSPVDILAGQRVMHVGEVAWLSASGAKTLCICAAGTATNSNEISIHISLAQRFGFENRVTGRVQLIDDLDGATATHAELMFRDQYLSRADMWHLLGRVQDTVLYRGQVLNYLGNATAEVKHIYISGNEVESGFCSHPQTKAIFRSASARYTMLVEISQEMLSSWNNGELMYERLLNGFLPDLFSRWKTLKVRHQVSVILFGRSKVANGNGKHDSYESGHGEDFFHVLVSEIVSSNWPLIIRKLKQAFNDRTLSRAVSLAAESNMLEAIHLTALDFSDDQTDTHLMSTGTSIIAVTAGTGLFDADHTLLKQTTDLLIGNSIGVDIVALSPRPLTPVPLFKYDHNGTTEYGLPHWVDISFWKGPYDTDISTWTIPETEEPVDDIALPFLKDSSSSALDISSLDAQDNQVFRNEANSLPKDSLRSVMFSVPEDSVGSADTMRGPLKNDEQYKTHLPRDVVPVDIPNAKSSVAGPNEPLNRAKRQILPLHPLLQSGRKISVGPKGLAPSRAVASTTVSSEHALHERDFTIGPSLPINDASNGSGIAKAIRASLARKPSYASLASHQISDPGDNSSSRPIDIQPISSHENTDLASIVEQQIAGTMVGGALEGDVSLSATPKAGNEMRDRRKRGSINESLDMLSPWVMLLNPCNPRKDNMRLDSQYRKWQHVFPRPVTPGSFKWASMCSPAALPLTAEYKPSASELKAHYRAVVRRHVISNSSGLRHETARNLIERLIDVRLIRGFQIVAIRNSGGDQTFQSTDRPILMALGRRYHELQRFSDFEVQIVQYEPKAGIGSEDGDAQHYTTHYKPKMRMLTGVALKSEVTYHSDPPLSDWSALDEHILGLAPLPNIKASFKVRLVLVPNDQARHDQLAATRLGGLSDDERRIEGIQRLTQTWQRQKYVTAEDQQHHVSLTKVRTEAHPAERDPNPLAIEYHTKDPSIVVNAHGPILSSQLDDGEVNTPLFADSEKHHSSNFDLSKLIKQMQELPPYGVEMRDRRWLTLTHIKCFRGDEMTTWLLGAFKDLKLRDDAVAVGNELMSRGVFAHVRQKHKFRDGHYFYQISGAYRTTEYPDTHSLFSKAPWRSAPAPIGEGISSPNIRPVSGISGDSGSTASSRGTPVTGPVDAKEIMLSQVMQYNVDPQKKSDHLQIVDLHYDRIHNPENCYHIQLEWLGTSTKLVRDAISRWSGAVESYGLRLVQVPLEEASKFREHHPFDQPQPISLAITPPDKFLATPLIEPTTFTPRIVEDRHWYHKALLRKRDFVLDFEAASAFSSALHVRHSWGTPNFAHTQFVHKSGLVLAQVLSDDTGDFLLLPNRLASSRLTGSSANTKQTPENAETVESIVKGFKTFCHDEEALRSFYSEADKPKPAAAPSPFTHAALAADLDVPPISLPVISMPHDTPQQSARGMGVRGIV</sequence>
<gene>
    <name evidence="7" type="ORF">TI39_contig5842g00007</name>
</gene>
<dbReference type="InterPro" id="IPR036390">
    <property type="entry name" value="WH_DNA-bd_sf"/>
</dbReference>
<evidence type="ECO:0000256" key="4">
    <source>
        <dbReference type="ARBA" id="ARBA00021881"/>
    </source>
</evidence>
<dbReference type="SUPFAM" id="SSF46785">
    <property type="entry name" value="Winged helix' DNA-binding domain"/>
    <property type="match status" value="1"/>
</dbReference>
<dbReference type="GO" id="GO:1990130">
    <property type="term" value="C:GATOR1 complex"/>
    <property type="evidence" value="ECO:0007669"/>
    <property type="project" value="TreeGrafter"/>
</dbReference>
<dbReference type="InterPro" id="IPR048255">
    <property type="entry name" value="IML1_N"/>
</dbReference>
<dbReference type="Proteomes" id="UP000033647">
    <property type="component" value="Unassembled WGS sequence"/>
</dbReference>
<protein>
    <recommendedName>
        <fullName evidence="3">Vacuolar membrane-associated protein IML1</fullName>
    </recommendedName>
    <alternativeName>
        <fullName evidence="4">Vacuolar membrane-associated protein iml1</fullName>
    </alternativeName>
</protein>
<feature type="domain" description="DEP" evidence="6">
    <location>
        <begin position="1004"/>
        <end position="1079"/>
    </location>
</feature>
<dbReference type="GO" id="GO:0005096">
    <property type="term" value="F:GTPase activator activity"/>
    <property type="evidence" value="ECO:0007669"/>
    <property type="project" value="InterPro"/>
</dbReference>